<dbReference type="InterPro" id="IPR034981">
    <property type="entry name" value="Imelysin-like_EfeO/Algp7"/>
</dbReference>
<dbReference type="GO" id="GO:0042597">
    <property type="term" value="C:periplasmic space"/>
    <property type="evidence" value="ECO:0007669"/>
    <property type="project" value="UniProtKB-SubCell"/>
</dbReference>
<dbReference type="Proteomes" id="UP000010301">
    <property type="component" value="Unassembled WGS sequence"/>
</dbReference>
<evidence type="ECO:0000313" key="8">
    <source>
        <dbReference type="Proteomes" id="UP000010301"/>
    </source>
</evidence>
<dbReference type="Gene3D" id="2.60.40.420">
    <property type="entry name" value="Cupredoxins - blue copper proteins"/>
    <property type="match status" value="1"/>
</dbReference>
<evidence type="ECO:0000259" key="6">
    <source>
        <dbReference type="Pfam" id="PF13473"/>
    </source>
</evidence>
<dbReference type="InterPro" id="IPR028096">
    <property type="entry name" value="EfeO_Cupredoxin"/>
</dbReference>
<evidence type="ECO:0000256" key="4">
    <source>
        <dbReference type="SAM" id="SignalP"/>
    </source>
</evidence>
<dbReference type="HOGENOM" id="CLU_050342_2_0_11"/>
<reference evidence="7 8" key="1">
    <citation type="submission" date="2009-01" db="EMBL/GenBank/DDBJ databases">
        <authorList>
            <person name="Qin X."/>
            <person name="Bachman B."/>
            <person name="Battles P."/>
            <person name="Bell A."/>
            <person name="Bess C."/>
            <person name="Bickham C."/>
            <person name="Chaboub L."/>
            <person name="Chen D."/>
            <person name="Coyle M."/>
            <person name="Deiros D.R."/>
            <person name="Dinh H."/>
            <person name="Forbes L."/>
            <person name="Fowler G."/>
            <person name="Francisco L."/>
            <person name="Fu Q."/>
            <person name="Gubbala S."/>
            <person name="Hale W."/>
            <person name="Han Y."/>
            <person name="Hemphill L."/>
            <person name="Highlander S.K."/>
            <person name="Hirani K."/>
            <person name="Hogues M."/>
            <person name="Jackson L."/>
            <person name="Jakkamsetti A."/>
            <person name="Javaid M."/>
            <person name="Jiang H."/>
            <person name="Korchina V."/>
            <person name="Kovar C."/>
            <person name="Lara F."/>
            <person name="Lee S."/>
            <person name="Mata R."/>
            <person name="Mathew T."/>
            <person name="Moen C."/>
            <person name="Morales K."/>
            <person name="Munidasa M."/>
            <person name="Nazareth L."/>
            <person name="Ngo R."/>
            <person name="Nguyen L."/>
            <person name="Okwuonu G."/>
            <person name="Ongeri F."/>
            <person name="Patil S."/>
            <person name="Petrosino J."/>
            <person name="Pham C."/>
            <person name="Pham P."/>
            <person name="Pu L.-L."/>
            <person name="Puazo M."/>
            <person name="Raj R."/>
            <person name="Reid J."/>
            <person name="Rouhana J."/>
            <person name="Saada N."/>
            <person name="Shang Y."/>
            <person name="Simmons D."/>
            <person name="Thornton R."/>
            <person name="Warren J."/>
            <person name="Weissenberger G."/>
            <person name="Zhang J."/>
            <person name="Zhang L."/>
            <person name="Zhou C."/>
            <person name="Zhu D."/>
            <person name="Muzny D."/>
            <person name="Worley K."/>
            <person name="Gibbs R."/>
        </authorList>
    </citation>
    <scope>NUCLEOTIDE SEQUENCE [LARGE SCALE GENOMIC DNA]</scope>
    <source>
        <strain evidence="7 8">DSM 15436</strain>
    </source>
</reference>
<evidence type="ECO:0000313" key="7">
    <source>
        <dbReference type="EMBL" id="EEH63497.1"/>
    </source>
</evidence>
<dbReference type="InterPro" id="IPR008972">
    <property type="entry name" value="Cupredoxin"/>
</dbReference>
<sequence>MKKMAVTTGALAAATAILIAGCGNTAETSAAKTGEATGSVVNVSSTNDACEVSATEATSGTVSFNVKNDGTKVTEFYLLAADGLRIVGERENIAPGSSADLTVTLQPGDYFTACKPGMRGDNIGKAAFKVTGEAVELSGEDKELFEAAVESYVGFAKNEVAELAPKVDEFVDAYIAKDDDKARELYAQMRVHYERIEPIAEALGTLDPRIDYREIDYLAEADALKADDPTFTEWLGFHRIEKDLWVPAADAVQVDGTSAHEGWKPSTDADRKRIGEALRADVNKLYETIHGENYIAENGVTISTVSNGATALLEEIAVNKVTGEENWWSHYDLWDFQANLDGSKIAFDLVAPIAERKGEEGKKLVKEVNDAIADLQAELNKYGSYEKGFTLYDKVDSKQQKELIVKLDAVREPMSKLTSTILGIE</sequence>
<comment type="subcellular location">
    <subcellularLocation>
        <location evidence="1">Periplasm</location>
    </subcellularLocation>
</comment>
<feature type="chain" id="PRO_5039425107" evidence="4">
    <location>
        <begin position="26"/>
        <end position="425"/>
    </location>
</feature>
<evidence type="ECO:0000256" key="2">
    <source>
        <dbReference type="ARBA" id="ARBA00005989"/>
    </source>
</evidence>
<evidence type="ECO:0000256" key="3">
    <source>
        <dbReference type="ARBA" id="ARBA00022729"/>
    </source>
</evidence>
<dbReference type="NCBIfam" id="NF041757">
    <property type="entry name" value="EfeO"/>
    <property type="match status" value="1"/>
</dbReference>
<keyword evidence="8" id="KW-1185">Reference proteome</keyword>
<name>C0W1Y1_9ACTO</name>
<dbReference type="PANTHER" id="PTHR39192">
    <property type="entry name" value="IRON UPTAKE SYSTEM COMPONENT EFEO"/>
    <property type="match status" value="1"/>
</dbReference>
<proteinExistence type="inferred from homology"/>
<dbReference type="InterPro" id="IPR018976">
    <property type="entry name" value="Imelysin-like"/>
</dbReference>
<dbReference type="InterPro" id="IPR050894">
    <property type="entry name" value="EfeM/EfeO_iron_uptake"/>
</dbReference>
<feature type="domain" description="Imelysin-like" evidence="5">
    <location>
        <begin position="148"/>
        <end position="416"/>
    </location>
</feature>
<feature type="domain" description="EfeO-type cupredoxin-like" evidence="6">
    <location>
        <begin position="30"/>
        <end position="118"/>
    </location>
</feature>
<dbReference type="Gene3D" id="1.20.1420.20">
    <property type="entry name" value="M75 peptidase, HXXE motif"/>
    <property type="match status" value="1"/>
</dbReference>
<gene>
    <name evidence="7" type="ORF">HMPREF0044_1421</name>
</gene>
<evidence type="ECO:0000259" key="5">
    <source>
        <dbReference type="Pfam" id="PF09375"/>
    </source>
</evidence>
<dbReference type="RefSeq" id="WP_006546279.1">
    <property type="nucleotide sequence ID" value="NZ_DS999540.1"/>
</dbReference>
<feature type="signal peptide" evidence="4">
    <location>
        <begin position="1"/>
        <end position="25"/>
    </location>
</feature>
<dbReference type="CDD" id="cd14656">
    <property type="entry name" value="Imelysin-like_EfeO"/>
    <property type="match status" value="1"/>
</dbReference>
<dbReference type="EMBL" id="ACFG01000034">
    <property type="protein sequence ID" value="EEH63497.1"/>
    <property type="molecule type" value="Genomic_DNA"/>
</dbReference>
<accession>C0W1Y1</accession>
<dbReference type="STRING" id="525245.HMPREF0044_1421"/>
<dbReference type="PROSITE" id="PS51257">
    <property type="entry name" value="PROKAR_LIPOPROTEIN"/>
    <property type="match status" value="1"/>
</dbReference>
<dbReference type="PANTHER" id="PTHR39192:SF1">
    <property type="entry name" value="IRON UPTAKE SYSTEM COMPONENT EFEO"/>
    <property type="match status" value="1"/>
</dbReference>
<organism evidence="7 8">
    <name type="scientific">Gleimia coleocanis DSM 15436</name>
    <dbReference type="NCBI Taxonomy" id="525245"/>
    <lineage>
        <taxon>Bacteria</taxon>
        <taxon>Bacillati</taxon>
        <taxon>Actinomycetota</taxon>
        <taxon>Actinomycetes</taxon>
        <taxon>Actinomycetales</taxon>
        <taxon>Actinomycetaceae</taxon>
        <taxon>Gleimia</taxon>
    </lineage>
</organism>
<dbReference type="Pfam" id="PF09375">
    <property type="entry name" value="Peptidase_M75"/>
    <property type="match status" value="1"/>
</dbReference>
<protein>
    <submittedName>
        <fullName evidence="7">Imelysin</fullName>
    </submittedName>
</protein>
<comment type="caution">
    <text evidence="7">The sequence shown here is derived from an EMBL/GenBank/DDBJ whole genome shotgun (WGS) entry which is preliminary data.</text>
</comment>
<comment type="similarity">
    <text evidence="2">Belongs to the EfeM/EfeO family.</text>
</comment>
<evidence type="ECO:0000256" key="1">
    <source>
        <dbReference type="ARBA" id="ARBA00004418"/>
    </source>
</evidence>
<dbReference type="InterPro" id="IPR053377">
    <property type="entry name" value="Iron_uptake_EfeM/EfeO"/>
</dbReference>
<keyword evidence="3 4" id="KW-0732">Signal</keyword>
<dbReference type="InterPro" id="IPR038352">
    <property type="entry name" value="Imelysin_sf"/>
</dbReference>
<dbReference type="Pfam" id="PF13473">
    <property type="entry name" value="Cupredoxin_1"/>
    <property type="match status" value="1"/>
</dbReference>
<dbReference type="eggNOG" id="COG2822">
    <property type="taxonomic scope" value="Bacteria"/>
</dbReference>
<dbReference type="AlphaFoldDB" id="C0W1Y1"/>